<reference evidence="6 7" key="1">
    <citation type="journal article" date="2020" name="Microb. Genom.">
        <title>Genetic diversity of clinical and environmental Mucorales isolates obtained from an investigation of mucormycosis cases among solid organ transplant recipients.</title>
        <authorList>
            <person name="Nguyen M.H."/>
            <person name="Kaul D."/>
            <person name="Muto C."/>
            <person name="Cheng S.J."/>
            <person name="Richter R.A."/>
            <person name="Bruno V.M."/>
            <person name="Liu G."/>
            <person name="Beyhan S."/>
            <person name="Sundermann A.J."/>
            <person name="Mounaud S."/>
            <person name="Pasculle A.W."/>
            <person name="Nierman W.C."/>
            <person name="Driscoll E."/>
            <person name="Cumbie R."/>
            <person name="Clancy C.J."/>
            <person name="Dupont C.L."/>
        </authorList>
    </citation>
    <scope>NUCLEOTIDE SEQUENCE [LARGE SCALE GENOMIC DNA]</scope>
    <source>
        <strain evidence="6 7">GL24</strain>
    </source>
</reference>
<comment type="subunit">
    <text evidence="4">Binds to mitochondrial small subunit 15S rRNA.</text>
</comment>
<feature type="repeat" description="PPR" evidence="5">
    <location>
        <begin position="157"/>
        <end position="191"/>
    </location>
</feature>
<evidence type="ECO:0000256" key="3">
    <source>
        <dbReference type="ARBA" id="ARBA00044493"/>
    </source>
</evidence>
<comment type="similarity">
    <text evidence="1">Belongs to the CCM1 family.</text>
</comment>
<dbReference type="Gene3D" id="1.25.40.10">
    <property type="entry name" value="Tetratricopeptide repeat domain"/>
    <property type="match status" value="3"/>
</dbReference>
<dbReference type="InterPro" id="IPR002885">
    <property type="entry name" value="PPR_rpt"/>
</dbReference>
<dbReference type="PANTHER" id="PTHR47447:SF17">
    <property type="entry name" value="OS12G0638900 PROTEIN"/>
    <property type="match status" value="1"/>
</dbReference>
<dbReference type="Pfam" id="PF01535">
    <property type="entry name" value="PPR"/>
    <property type="match status" value="1"/>
</dbReference>
<dbReference type="OMA" id="AYMEISD"/>
<comment type="function">
    <text evidence="3">Regulates mitochondrial small subunit maturation by controlling 15S rRNA 5'-end processing. Localizes to the 5' precursor of the 15S rRNA in a position that is subsequently occupied by mS47 in the mature yeast mtSSU. Uses structure and sequence-specific RNA recognition, binding to a single-stranded region of the precursor and specifically recognizing bases -6 to -1. The exchange of Ccm1 for mS47 is coupled to the irreversible removal of precursor rRNA that is accompanied by conformational changes of the mitoribosomal proteins uS5m and mS26. These conformational changes signal completion of 5'-end rRNA processing through protection of the mature 5'-end of the 15S rRNA and stabilization of mS47. The removal of the 5' precursor together with the dissociation of Ccm1 may be catalyzed by the 5'-3' exoribonuclease Pet127. Involved in the specific removal of group I introns in mitochondrial encoded transcripts.</text>
</comment>
<sequence>MIQSCLTIRGHLSKSFTTAKLINIRHAHSGIIDPLQLKPLQQEGGLLDKLISAIRRRSAPAVWKAYTDLKDSGKIKEVPIQYHSMTLQSFRLNENGYYSSDKLKFYKKCVSDILVAAKKAQYKLDVRDYNVLLRLYGQSRDWKAASDCWNEIKVKKNEESYNLYMQAAVQCKKYDEVFKIFNKMNNDGIQPDVTTYNTLIEANGRMGNVTEADKLFRDYFAPKNTENKSTSIISKYFIKDANLSTYTPSAAPLSRCIPPPNAVLSPTTDTFEALIDAHGRKKNTPGLNYIHKTMLPQYDIKPDLKIYNALIRWYCHSGDIEAARNTFVDMEASGIKPNVAVFNHLFRHEALKRNRPKVAEAIIDYMRKEYGIRPSTSMYATLIRIHNKHNREDEANRLHTIYKALKSKKLEEQ</sequence>
<proteinExistence type="inferred from homology"/>
<name>A0A9P6Z3Q2_9FUNG</name>
<evidence type="ECO:0000256" key="2">
    <source>
        <dbReference type="ARBA" id="ARBA00022737"/>
    </source>
</evidence>
<dbReference type="InterPro" id="IPR011990">
    <property type="entry name" value="TPR-like_helical_dom_sf"/>
</dbReference>
<dbReference type="PANTHER" id="PTHR47447">
    <property type="entry name" value="OS03G0856100 PROTEIN"/>
    <property type="match status" value="1"/>
</dbReference>
<evidence type="ECO:0008006" key="8">
    <source>
        <dbReference type="Google" id="ProtNLM"/>
    </source>
</evidence>
<keyword evidence="7" id="KW-1185">Reference proteome</keyword>
<dbReference type="NCBIfam" id="TIGR00756">
    <property type="entry name" value="PPR"/>
    <property type="match status" value="2"/>
</dbReference>
<evidence type="ECO:0000256" key="4">
    <source>
        <dbReference type="ARBA" id="ARBA00044511"/>
    </source>
</evidence>
<gene>
    <name evidence="6" type="ORF">G6F50_006034</name>
</gene>
<evidence type="ECO:0000313" key="6">
    <source>
        <dbReference type="EMBL" id="KAG1569827.1"/>
    </source>
</evidence>
<dbReference type="PROSITE" id="PS51375">
    <property type="entry name" value="PPR"/>
    <property type="match status" value="2"/>
</dbReference>
<feature type="repeat" description="PPR" evidence="5">
    <location>
        <begin position="303"/>
        <end position="337"/>
    </location>
</feature>
<accession>A0A9P6Z3Q2</accession>
<organism evidence="6 7">
    <name type="scientific">Rhizopus delemar</name>
    <dbReference type="NCBI Taxonomy" id="936053"/>
    <lineage>
        <taxon>Eukaryota</taxon>
        <taxon>Fungi</taxon>
        <taxon>Fungi incertae sedis</taxon>
        <taxon>Mucoromycota</taxon>
        <taxon>Mucoromycotina</taxon>
        <taxon>Mucoromycetes</taxon>
        <taxon>Mucorales</taxon>
        <taxon>Mucorineae</taxon>
        <taxon>Rhizopodaceae</taxon>
        <taxon>Rhizopus</taxon>
    </lineage>
</organism>
<dbReference type="Pfam" id="PF13041">
    <property type="entry name" value="PPR_2"/>
    <property type="match status" value="2"/>
</dbReference>
<dbReference type="EMBL" id="JAANIU010000850">
    <property type="protein sequence ID" value="KAG1569827.1"/>
    <property type="molecule type" value="Genomic_DNA"/>
</dbReference>
<evidence type="ECO:0000313" key="7">
    <source>
        <dbReference type="Proteomes" id="UP000740926"/>
    </source>
</evidence>
<dbReference type="AlphaFoldDB" id="A0A9P6Z3Q2"/>
<evidence type="ECO:0000256" key="1">
    <source>
        <dbReference type="ARBA" id="ARBA00006192"/>
    </source>
</evidence>
<evidence type="ECO:0000256" key="5">
    <source>
        <dbReference type="PROSITE-ProRule" id="PRU00708"/>
    </source>
</evidence>
<protein>
    <recommendedName>
        <fullName evidence="8">Pentacotripeptide-repeat region of PRORP domain-containing protein</fullName>
    </recommendedName>
</protein>
<dbReference type="Proteomes" id="UP000740926">
    <property type="component" value="Unassembled WGS sequence"/>
</dbReference>
<keyword evidence="2" id="KW-0677">Repeat</keyword>
<comment type="caution">
    <text evidence="6">The sequence shown here is derived from an EMBL/GenBank/DDBJ whole genome shotgun (WGS) entry which is preliminary data.</text>
</comment>